<proteinExistence type="predicted"/>
<dbReference type="EMBL" id="JANAKD010001393">
    <property type="protein sequence ID" value="KAJ3479918.1"/>
    <property type="molecule type" value="Genomic_DNA"/>
</dbReference>
<sequence>MAGCHANRGLGAGSTTSASQGPGTQSIALQDNGGQWAFKDKEILSLASQPTRAESMGLLSDALRPRQQQQQQLPVYQRPASPSKERYSDDDYYYSDEDEDDSPPSSSRHSRSGYSSRSVSEQPGIDMSSPWWLIVLGSLVWLIMAVMNIANLVLLGLGKAS</sequence>
<name>A0ACC1QM11_9HYPO</name>
<comment type="caution">
    <text evidence="1">The sequence shown here is derived from an EMBL/GenBank/DDBJ whole genome shotgun (WGS) entry which is preliminary data.</text>
</comment>
<evidence type="ECO:0000313" key="1">
    <source>
        <dbReference type="EMBL" id="KAJ3479918.1"/>
    </source>
</evidence>
<accession>A0ACC1QM11</accession>
<gene>
    <name evidence="1" type="ORF">NLG97_g8194</name>
</gene>
<organism evidence="1 2">
    <name type="scientific">Lecanicillium saksenae</name>
    <dbReference type="NCBI Taxonomy" id="468837"/>
    <lineage>
        <taxon>Eukaryota</taxon>
        <taxon>Fungi</taxon>
        <taxon>Dikarya</taxon>
        <taxon>Ascomycota</taxon>
        <taxon>Pezizomycotina</taxon>
        <taxon>Sordariomycetes</taxon>
        <taxon>Hypocreomycetidae</taxon>
        <taxon>Hypocreales</taxon>
        <taxon>Cordycipitaceae</taxon>
        <taxon>Lecanicillium</taxon>
    </lineage>
</organism>
<reference evidence="1" key="1">
    <citation type="submission" date="2022-07" db="EMBL/GenBank/DDBJ databases">
        <title>Genome Sequence of Lecanicillium saksenae.</title>
        <authorList>
            <person name="Buettner E."/>
        </authorList>
    </citation>
    <scope>NUCLEOTIDE SEQUENCE</scope>
    <source>
        <strain evidence="1">VT-O1</strain>
    </source>
</reference>
<dbReference type="Proteomes" id="UP001148737">
    <property type="component" value="Unassembled WGS sequence"/>
</dbReference>
<protein>
    <submittedName>
        <fullName evidence="1">Uncharacterized protein</fullName>
    </submittedName>
</protein>
<keyword evidence="2" id="KW-1185">Reference proteome</keyword>
<evidence type="ECO:0000313" key="2">
    <source>
        <dbReference type="Proteomes" id="UP001148737"/>
    </source>
</evidence>